<evidence type="ECO:0000313" key="1">
    <source>
        <dbReference type="EMBL" id="KOX67452.1"/>
    </source>
</evidence>
<organism evidence="1 2">
    <name type="scientific">Melipona quadrifasciata</name>
    <dbReference type="NCBI Taxonomy" id="166423"/>
    <lineage>
        <taxon>Eukaryota</taxon>
        <taxon>Metazoa</taxon>
        <taxon>Ecdysozoa</taxon>
        <taxon>Arthropoda</taxon>
        <taxon>Hexapoda</taxon>
        <taxon>Insecta</taxon>
        <taxon>Pterygota</taxon>
        <taxon>Neoptera</taxon>
        <taxon>Endopterygota</taxon>
        <taxon>Hymenoptera</taxon>
        <taxon>Apocrita</taxon>
        <taxon>Aculeata</taxon>
        <taxon>Apoidea</taxon>
        <taxon>Anthophila</taxon>
        <taxon>Apidae</taxon>
        <taxon>Melipona</taxon>
    </lineage>
</organism>
<dbReference type="STRING" id="166423.A0A0N0U2M5"/>
<reference evidence="1 2" key="1">
    <citation type="submission" date="2015-07" db="EMBL/GenBank/DDBJ databases">
        <title>The genome of Melipona quadrifasciata.</title>
        <authorList>
            <person name="Pan H."/>
            <person name="Kapheim K."/>
        </authorList>
    </citation>
    <scope>NUCLEOTIDE SEQUENCE [LARGE SCALE GENOMIC DNA]</scope>
    <source>
        <strain evidence="1">0111107301</strain>
        <tissue evidence="1">Whole body</tissue>
    </source>
</reference>
<keyword evidence="2" id="KW-1185">Reference proteome</keyword>
<evidence type="ECO:0000313" key="2">
    <source>
        <dbReference type="Proteomes" id="UP000053105"/>
    </source>
</evidence>
<name>A0A0N0U2M5_9HYME</name>
<protein>
    <submittedName>
        <fullName evidence="1">Uncharacterized protein</fullName>
    </submittedName>
</protein>
<dbReference type="OrthoDB" id="6500128at2759"/>
<dbReference type="Proteomes" id="UP000053105">
    <property type="component" value="Unassembled WGS sequence"/>
</dbReference>
<proteinExistence type="predicted"/>
<gene>
    <name evidence="1" type="ORF">WN51_10128</name>
</gene>
<dbReference type="EMBL" id="KQ436084">
    <property type="protein sequence ID" value="KOX67452.1"/>
    <property type="molecule type" value="Genomic_DNA"/>
</dbReference>
<accession>A0A0N0U2M5</accession>
<sequence length="148" mass="16545">MSEGILNFCTSCLSWRAVMFVAIEKNGRENDAEEILHIHNWDFPHSKLLCETIFAQYVITFWHIMIVSDQSWASFILNNKESSACLSDCFIFTSITNSILGGNVGLAISQSLSIMGSLQPAVKRSSEISHVASVERILEYTNVPKEPS</sequence>
<dbReference type="AlphaFoldDB" id="A0A0N0U2M5"/>